<sequence>MLWLCKSMPWNCRKNVKWLLLLSVPSLGPTFYYFGIDGSKKRKISSSFGAARRFIRALCTGSLISLDYKWTFILNTEGTPAYDQALIDCHQKSATRILQGCLANGGLYIKMGQGLASLNHVLPKQYTETLERLHDRALVRTADEVDRIFTEDFGKTPSELFAVFDPEPFAAASLAQVHRAVTKSGQHVAVKVQYEDLRDRFHDDIRTLELLLRLVEFIHPNFGFAWVLQDMKVDRIFTEDFGKTPSELFAVFDPEPFAAASLAQVHRAVTKSGQHVAVKVQYEDLRDRFHDDIRTLELLLRLVEFIHPNFGFAWVLQDMKETLAKELDFENEAKNAARCARDLSELGASRPDGAVHIPWVDLKLTSKRVLTAEFIDGIKINQVSALRGAGFSLTELDRLLIQTFSHQVFCTGFVHADPHPGNLLVRRRPSVPSVSSNVFLSPLTVVRCAASTCYNTLLFFACLPCQLWNWLLYSAPFSPPKYTPIQLVLLDHGLYDSLPNSQRIFLCDMYQAILDCDESRMQFASSQLGVKDWSTFGEVLLQKPWRRRTLHLSAQLTEADRAYLRATAAAHFDRVMSVLQEVPRPMLLFIRNLNLIRSICRLHGDPVDRYFLMVHSAVLGSHIIQGGSGPYRGLSWGSALHVHLTLQRYYWRLRIEAALSWIRFLVYRVLRLVGRAPDIQEIQAIIAASGTNSGSPIPLPGT</sequence>
<evidence type="ECO:0000313" key="4">
    <source>
        <dbReference type="Proteomes" id="UP000699462"/>
    </source>
</evidence>
<keyword evidence="4" id="KW-1185">Reference proteome</keyword>
<dbReference type="Pfam" id="PF03109">
    <property type="entry name" value="ABC1"/>
    <property type="match status" value="1"/>
</dbReference>
<comment type="similarity">
    <text evidence="1">Belongs to the protein kinase superfamily. ADCK protein kinase family.</text>
</comment>
<proteinExistence type="inferred from homology"/>
<feature type="domain" description="ABC1 atypical kinase-like" evidence="2">
    <location>
        <begin position="230"/>
        <end position="429"/>
    </location>
</feature>
<evidence type="ECO:0000313" key="3">
    <source>
        <dbReference type="EMBL" id="KAF8570502.1"/>
    </source>
</evidence>
<gene>
    <name evidence="3" type="ORF">P879_00051</name>
</gene>
<dbReference type="InterPro" id="IPR051130">
    <property type="entry name" value="Mito_struct-func_regulator"/>
</dbReference>
<comment type="caution">
    <text evidence="3">The sequence shown here is derived from an EMBL/GenBank/DDBJ whole genome shotgun (WGS) entry which is preliminary data.</text>
</comment>
<dbReference type="InterPro" id="IPR045307">
    <property type="entry name" value="ADCK1_dom"/>
</dbReference>
<dbReference type="PANTHER" id="PTHR43173:SF28">
    <property type="entry name" value="AARF DOMAIN CONTAINING KINASE 5"/>
    <property type="match status" value="1"/>
</dbReference>
<protein>
    <recommendedName>
        <fullName evidence="2">ABC1 atypical kinase-like domain-containing protein</fullName>
    </recommendedName>
</protein>
<organism evidence="3 4">
    <name type="scientific">Paragonimus westermani</name>
    <dbReference type="NCBI Taxonomy" id="34504"/>
    <lineage>
        <taxon>Eukaryota</taxon>
        <taxon>Metazoa</taxon>
        <taxon>Spiralia</taxon>
        <taxon>Lophotrochozoa</taxon>
        <taxon>Platyhelminthes</taxon>
        <taxon>Trematoda</taxon>
        <taxon>Digenea</taxon>
        <taxon>Plagiorchiida</taxon>
        <taxon>Troglotremata</taxon>
        <taxon>Troglotrematidae</taxon>
        <taxon>Paragonimus</taxon>
    </lineage>
</organism>
<dbReference type="CDD" id="cd13969">
    <property type="entry name" value="ADCK1-like"/>
    <property type="match status" value="1"/>
</dbReference>
<dbReference type="OrthoDB" id="427480at2759"/>
<evidence type="ECO:0000256" key="1">
    <source>
        <dbReference type="ARBA" id="ARBA00009670"/>
    </source>
</evidence>
<dbReference type="SUPFAM" id="SSF56112">
    <property type="entry name" value="Protein kinase-like (PK-like)"/>
    <property type="match status" value="2"/>
</dbReference>
<accession>A0A8T0DTJ5</accession>
<name>A0A8T0DTJ5_9TREM</name>
<reference evidence="3 4" key="1">
    <citation type="submission" date="2019-07" db="EMBL/GenBank/DDBJ databases">
        <title>Annotation for the trematode Paragonimus westermani.</title>
        <authorList>
            <person name="Choi Y.-J."/>
        </authorList>
    </citation>
    <scope>NUCLEOTIDE SEQUENCE [LARGE SCALE GENOMIC DNA]</scope>
    <source>
        <strain evidence="3">180907_Pwestermani</strain>
    </source>
</reference>
<dbReference type="Proteomes" id="UP000699462">
    <property type="component" value="Unassembled WGS sequence"/>
</dbReference>
<evidence type="ECO:0000259" key="2">
    <source>
        <dbReference type="Pfam" id="PF03109"/>
    </source>
</evidence>
<dbReference type="PANTHER" id="PTHR43173">
    <property type="entry name" value="ABC1 FAMILY PROTEIN"/>
    <property type="match status" value="1"/>
</dbReference>
<dbReference type="EMBL" id="JTDF01001093">
    <property type="protein sequence ID" value="KAF8570502.1"/>
    <property type="molecule type" value="Genomic_DNA"/>
</dbReference>
<dbReference type="AlphaFoldDB" id="A0A8T0DTJ5"/>
<dbReference type="InterPro" id="IPR004147">
    <property type="entry name" value="ABC1_dom"/>
</dbReference>
<dbReference type="InterPro" id="IPR011009">
    <property type="entry name" value="Kinase-like_dom_sf"/>
</dbReference>